<evidence type="ECO:0000313" key="2">
    <source>
        <dbReference type="Proteomes" id="UP000824120"/>
    </source>
</evidence>
<proteinExistence type="predicted"/>
<keyword evidence="2" id="KW-1185">Reference proteome</keyword>
<gene>
    <name evidence="1" type="ORF">H5410_053282</name>
</gene>
<name>A0A9J5X4H1_SOLCO</name>
<evidence type="ECO:0000313" key="1">
    <source>
        <dbReference type="EMBL" id="KAG5582655.1"/>
    </source>
</evidence>
<reference evidence="1 2" key="1">
    <citation type="submission" date="2020-09" db="EMBL/GenBank/DDBJ databases">
        <title>De no assembly of potato wild relative species, Solanum commersonii.</title>
        <authorList>
            <person name="Cho K."/>
        </authorList>
    </citation>
    <scope>NUCLEOTIDE SEQUENCE [LARGE SCALE GENOMIC DNA]</scope>
    <source>
        <strain evidence="1">LZ3.2</strain>
        <tissue evidence="1">Leaf</tissue>
    </source>
</reference>
<dbReference type="EMBL" id="JACXVP010000010">
    <property type="protein sequence ID" value="KAG5582655.1"/>
    <property type="molecule type" value="Genomic_DNA"/>
</dbReference>
<protein>
    <submittedName>
        <fullName evidence="1">Uncharacterized protein</fullName>
    </submittedName>
</protein>
<dbReference type="AlphaFoldDB" id="A0A9J5X4H1"/>
<accession>A0A9J5X4H1</accession>
<organism evidence="1 2">
    <name type="scientific">Solanum commersonii</name>
    <name type="common">Commerson's wild potato</name>
    <name type="synonym">Commerson's nightshade</name>
    <dbReference type="NCBI Taxonomy" id="4109"/>
    <lineage>
        <taxon>Eukaryota</taxon>
        <taxon>Viridiplantae</taxon>
        <taxon>Streptophyta</taxon>
        <taxon>Embryophyta</taxon>
        <taxon>Tracheophyta</taxon>
        <taxon>Spermatophyta</taxon>
        <taxon>Magnoliopsida</taxon>
        <taxon>eudicotyledons</taxon>
        <taxon>Gunneridae</taxon>
        <taxon>Pentapetalae</taxon>
        <taxon>asterids</taxon>
        <taxon>lamiids</taxon>
        <taxon>Solanales</taxon>
        <taxon>Solanaceae</taxon>
        <taxon>Solanoideae</taxon>
        <taxon>Solaneae</taxon>
        <taxon>Solanum</taxon>
    </lineage>
</organism>
<dbReference type="Proteomes" id="UP000824120">
    <property type="component" value="Chromosome 10"/>
</dbReference>
<sequence length="59" mass="6845">MPFPVVCGYRDCPLLELYLDSARQLVSLEELSLCKLEKTRAFAIRRCHSALHINWVPKN</sequence>
<comment type="caution">
    <text evidence="1">The sequence shown here is derived from an EMBL/GenBank/DDBJ whole genome shotgun (WGS) entry which is preliminary data.</text>
</comment>